<name>A0A6N7IUI5_9FIRM</name>
<sequence length="65" mass="7337">MKPVYRVYEAQVLGEDTVSLVAVSALREISLREEIAWGKLLMKLGRLVAEVDSRNKAREMADCEV</sequence>
<evidence type="ECO:0000313" key="1">
    <source>
        <dbReference type="EMBL" id="MQL52778.1"/>
    </source>
</evidence>
<evidence type="ECO:0000313" key="2">
    <source>
        <dbReference type="Proteomes" id="UP000441717"/>
    </source>
</evidence>
<dbReference type="EMBL" id="WHYR01000028">
    <property type="protein sequence ID" value="MQL52778.1"/>
    <property type="molecule type" value="Genomic_DNA"/>
</dbReference>
<keyword evidence="2" id="KW-1185">Reference proteome</keyword>
<dbReference type="RefSeq" id="WP_152947207.1">
    <property type="nucleotide sequence ID" value="NZ_WHYR01000028.1"/>
</dbReference>
<dbReference type="OrthoDB" id="1809155at2"/>
<comment type="caution">
    <text evidence="1">The sequence shown here is derived from an EMBL/GenBank/DDBJ whole genome shotgun (WGS) entry which is preliminary data.</text>
</comment>
<dbReference type="Proteomes" id="UP000441717">
    <property type="component" value="Unassembled WGS sequence"/>
</dbReference>
<dbReference type="AlphaFoldDB" id="A0A6N7IUI5"/>
<protein>
    <submittedName>
        <fullName evidence="1">Uncharacterized protein</fullName>
    </submittedName>
</protein>
<reference evidence="1 2" key="1">
    <citation type="submission" date="2019-10" db="EMBL/GenBank/DDBJ databases">
        <title>Comparative genomics of sulfur disproportionating microorganisms.</title>
        <authorList>
            <person name="Ward L.M."/>
            <person name="Bertran E."/>
            <person name="Johnston D."/>
        </authorList>
    </citation>
    <scope>NUCLEOTIDE SEQUENCE [LARGE SCALE GENOMIC DNA]</scope>
    <source>
        <strain evidence="1 2">DSM 14055</strain>
    </source>
</reference>
<accession>A0A6N7IUI5</accession>
<organism evidence="1 2">
    <name type="scientific">Desulfofundulus thermobenzoicus</name>
    <dbReference type="NCBI Taxonomy" id="29376"/>
    <lineage>
        <taxon>Bacteria</taxon>
        <taxon>Bacillati</taxon>
        <taxon>Bacillota</taxon>
        <taxon>Clostridia</taxon>
        <taxon>Eubacteriales</taxon>
        <taxon>Peptococcaceae</taxon>
        <taxon>Desulfofundulus</taxon>
    </lineage>
</organism>
<gene>
    <name evidence="1" type="ORF">GFC01_10995</name>
</gene>
<proteinExistence type="predicted"/>